<dbReference type="NCBIfam" id="TIGR00275">
    <property type="entry name" value="aminoacetone oxidase family FAD-binding enzyme"/>
    <property type="match status" value="1"/>
</dbReference>
<evidence type="ECO:0000313" key="6">
    <source>
        <dbReference type="EMBL" id="MFC7333278.1"/>
    </source>
</evidence>
<dbReference type="SUPFAM" id="SSF51905">
    <property type="entry name" value="FAD/NAD(P)-binding domain"/>
    <property type="match status" value="1"/>
</dbReference>
<sequence length="422" mass="44284">MTDRPESVPSVVVIGAGPAGLMAAETLSAAGVAVDVYDAMPSPGRKLLMAGRGGLNITHSEPLDRFVGRYGPARELFRRLLARFSPADLRAWCAALGVPTFVGSSGRVFPETFKASVLLRAWLRRLDGQGVRLHLRHRWTGWTPDGALALTAPDGPLTLRPAVTVLALGGASWPRLGSDGAWAGWLAARAVGLAPFRPSNSGFDRPWSPGFLERAEGQPLKRIAVSFAGRTVPGELVVTRAGLEGGALYALSAPVREAIERDGRAVVTLDLKPDLTLAQVQNKLARVPAADSLANRLRKALSLAPPVPALLRELAPEGALAGAGRLAAAVKALPVELTGLRGLERAISTAGGVRLDELDEALMLRRLPGVFCCGEMLDWEAPTGGYLLQGCFASGVAAGEGALRFLSSHPPSDMSPPILSGP</sequence>
<name>A0ABW2KVA4_9PROT</name>
<reference evidence="7" key="1">
    <citation type="journal article" date="2019" name="Int. J. Syst. Evol. Microbiol.">
        <title>The Global Catalogue of Microorganisms (GCM) 10K type strain sequencing project: providing services to taxonomists for standard genome sequencing and annotation.</title>
        <authorList>
            <consortium name="The Broad Institute Genomics Platform"/>
            <consortium name="The Broad Institute Genome Sequencing Center for Infectious Disease"/>
            <person name="Wu L."/>
            <person name="Ma J."/>
        </authorList>
    </citation>
    <scope>NUCLEOTIDE SEQUENCE [LARGE SCALE GENOMIC DNA]</scope>
    <source>
        <strain evidence="7">CGMCC 1.16275</strain>
    </source>
</reference>
<accession>A0ABW2KVA4</accession>
<gene>
    <name evidence="6" type="ORF">ACFQPS_08905</name>
</gene>
<comment type="cofactor">
    <cofactor evidence="1">
        <name>FAD</name>
        <dbReference type="ChEBI" id="CHEBI:57692"/>
    </cofactor>
</comment>
<dbReference type="Gene3D" id="1.10.8.260">
    <property type="entry name" value="HI0933 insert domain-like"/>
    <property type="match status" value="1"/>
</dbReference>
<dbReference type="InterPro" id="IPR022460">
    <property type="entry name" value="Flavoprotein_PP4765"/>
</dbReference>
<dbReference type="Gene3D" id="3.50.50.60">
    <property type="entry name" value="FAD/NAD(P)-binding domain"/>
    <property type="match status" value="1"/>
</dbReference>
<dbReference type="InterPro" id="IPR055178">
    <property type="entry name" value="RsdA/BaiN/AoA(So)-like_dom"/>
</dbReference>
<dbReference type="InterPro" id="IPR023166">
    <property type="entry name" value="BaiN-like_dom_sf"/>
</dbReference>
<dbReference type="RefSeq" id="WP_377358258.1">
    <property type="nucleotide sequence ID" value="NZ_JBHTCM010000010.1"/>
</dbReference>
<keyword evidence="3" id="KW-0274">FAD</keyword>
<dbReference type="Proteomes" id="UP001596456">
    <property type="component" value="Unassembled WGS sequence"/>
</dbReference>
<keyword evidence="7" id="KW-1185">Reference proteome</keyword>
<organism evidence="6 7">
    <name type="scientific">Rhodocista pekingensis</name>
    <dbReference type="NCBI Taxonomy" id="201185"/>
    <lineage>
        <taxon>Bacteria</taxon>
        <taxon>Pseudomonadati</taxon>
        <taxon>Pseudomonadota</taxon>
        <taxon>Alphaproteobacteria</taxon>
        <taxon>Rhodospirillales</taxon>
        <taxon>Azospirillaceae</taxon>
        <taxon>Rhodocista</taxon>
    </lineage>
</organism>
<dbReference type="Gene3D" id="2.40.30.10">
    <property type="entry name" value="Translation factors"/>
    <property type="match status" value="1"/>
</dbReference>
<dbReference type="InterPro" id="IPR057661">
    <property type="entry name" value="RsdA/BaiN/AoA(So)_Rossmann"/>
</dbReference>
<keyword evidence="2" id="KW-0285">Flavoprotein</keyword>
<evidence type="ECO:0000259" key="4">
    <source>
        <dbReference type="Pfam" id="PF03486"/>
    </source>
</evidence>
<feature type="domain" description="RsdA/BaiN/AoA(So)-like Rossmann fold-like" evidence="4">
    <location>
        <begin position="10"/>
        <end position="400"/>
    </location>
</feature>
<evidence type="ECO:0000256" key="2">
    <source>
        <dbReference type="ARBA" id="ARBA00022630"/>
    </source>
</evidence>
<dbReference type="InterPro" id="IPR036188">
    <property type="entry name" value="FAD/NAD-bd_sf"/>
</dbReference>
<dbReference type="SUPFAM" id="SSF160996">
    <property type="entry name" value="HI0933 insert domain-like"/>
    <property type="match status" value="1"/>
</dbReference>
<evidence type="ECO:0000256" key="1">
    <source>
        <dbReference type="ARBA" id="ARBA00001974"/>
    </source>
</evidence>
<dbReference type="NCBIfam" id="TIGR03862">
    <property type="entry name" value="flavo_PP4765"/>
    <property type="match status" value="1"/>
</dbReference>
<dbReference type="Pfam" id="PF22780">
    <property type="entry name" value="HI0933_like_1st"/>
    <property type="match status" value="1"/>
</dbReference>
<dbReference type="PANTHER" id="PTHR42887:SF1">
    <property type="entry name" value="BLR3961 PROTEIN"/>
    <property type="match status" value="1"/>
</dbReference>
<feature type="domain" description="RsdA/BaiN/AoA(So)-like insert" evidence="5">
    <location>
        <begin position="197"/>
        <end position="348"/>
    </location>
</feature>
<evidence type="ECO:0000259" key="5">
    <source>
        <dbReference type="Pfam" id="PF22780"/>
    </source>
</evidence>
<evidence type="ECO:0000313" key="7">
    <source>
        <dbReference type="Proteomes" id="UP001596456"/>
    </source>
</evidence>
<dbReference type="PANTHER" id="PTHR42887">
    <property type="entry name" value="OS12G0638800 PROTEIN"/>
    <property type="match status" value="1"/>
</dbReference>
<evidence type="ECO:0000256" key="3">
    <source>
        <dbReference type="ARBA" id="ARBA00022827"/>
    </source>
</evidence>
<dbReference type="Pfam" id="PF03486">
    <property type="entry name" value="HI0933_like"/>
    <property type="match status" value="1"/>
</dbReference>
<proteinExistence type="predicted"/>
<dbReference type="PRINTS" id="PR00419">
    <property type="entry name" value="ADXRDTASE"/>
</dbReference>
<comment type="caution">
    <text evidence="6">The sequence shown here is derived from an EMBL/GenBank/DDBJ whole genome shotgun (WGS) entry which is preliminary data.</text>
</comment>
<dbReference type="InterPro" id="IPR004792">
    <property type="entry name" value="BaiN-like"/>
</dbReference>
<dbReference type="EMBL" id="JBHTCM010000010">
    <property type="protein sequence ID" value="MFC7333278.1"/>
    <property type="molecule type" value="Genomic_DNA"/>
</dbReference>
<protein>
    <submittedName>
        <fullName evidence="6">TIGR03862 family flavoprotein</fullName>
    </submittedName>
</protein>